<dbReference type="EMBL" id="QGTA01000148">
    <property type="protein sequence ID" value="RQW94541.1"/>
    <property type="molecule type" value="Genomic_DNA"/>
</dbReference>
<keyword evidence="1" id="KW-1133">Transmembrane helix</keyword>
<evidence type="ECO:0000313" key="2">
    <source>
        <dbReference type="EMBL" id="RQW94541.1"/>
    </source>
</evidence>
<gene>
    <name evidence="2" type="ORF">DLJ60_08900</name>
</gene>
<feature type="transmembrane region" description="Helical" evidence="1">
    <location>
        <begin position="62"/>
        <end position="81"/>
    </location>
</feature>
<dbReference type="Proteomes" id="UP000274694">
    <property type="component" value="Unassembled WGS sequence"/>
</dbReference>
<sequence>MSVHRGPDWLVTVLDFIERQLDHAKTTKERWKIAGILIAVLWALMLPPAVIAIVFLKEIGPLPVAASVVGSVSAFAALKGVRTLISNRRRGGDSEDRR</sequence>
<accession>A0ABX9Y978</accession>
<feature type="transmembrane region" description="Helical" evidence="1">
    <location>
        <begin position="33"/>
        <end position="56"/>
    </location>
</feature>
<keyword evidence="1" id="KW-0812">Transmembrane</keyword>
<evidence type="ECO:0000313" key="3">
    <source>
        <dbReference type="Proteomes" id="UP000274694"/>
    </source>
</evidence>
<name>A0ABX9Y978_MICCH</name>
<evidence type="ECO:0000256" key="1">
    <source>
        <dbReference type="SAM" id="Phobius"/>
    </source>
</evidence>
<proteinExistence type="predicted"/>
<reference evidence="2 3" key="1">
    <citation type="submission" date="2018-05" db="EMBL/GenBank/DDBJ databases">
        <title>Micromonospora from Atacama Desert.</title>
        <authorList>
            <person name="Carro L."/>
            <person name="Goodfellow M."/>
            <person name="Klenk H.-P."/>
        </authorList>
    </citation>
    <scope>NUCLEOTIDE SEQUENCE [LARGE SCALE GENOMIC DNA]</scope>
    <source>
        <strain evidence="2 3">LB41</strain>
    </source>
</reference>
<protein>
    <submittedName>
        <fullName evidence="2">Uncharacterized protein</fullName>
    </submittedName>
</protein>
<comment type="caution">
    <text evidence="2">The sequence shown here is derived from an EMBL/GenBank/DDBJ whole genome shotgun (WGS) entry which is preliminary data.</text>
</comment>
<organism evidence="2 3">
    <name type="scientific">Micromonospora chalcea</name>
    <dbReference type="NCBI Taxonomy" id="1874"/>
    <lineage>
        <taxon>Bacteria</taxon>
        <taxon>Bacillati</taxon>
        <taxon>Actinomycetota</taxon>
        <taxon>Actinomycetes</taxon>
        <taxon>Micromonosporales</taxon>
        <taxon>Micromonosporaceae</taxon>
        <taxon>Micromonospora</taxon>
    </lineage>
</organism>
<keyword evidence="1" id="KW-0472">Membrane</keyword>
<keyword evidence="3" id="KW-1185">Reference proteome</keyword>